<dbReference type="VEuPathDB" id="PlasmoDB:Py17XNL_000900537"/>
<reference evidence="3 4" key="1">
    <citation type="journal article" date="2014" name="BMC Biol.">
        <title>A comprehensive evaluation of rodent malaria parasite genomes and gene expression.</title>
        <authorList>
            <person name="Otto T.D."/>
            <person name="Bohme U."/>
            <person name="Jackson A.P."/>
            <person name="Hunt M."/>
            <person name="Franke-Fayard B."/>
            <person name="Hoeijmakers W.A."/>
            <person name="Religa A.A."/>
            <person name="Robertson L."/>
            <person name="Sanders M."/>
            <person name="Ogun S.A."/>
            <person name="Cunningham D."/>
            <person name="Erhart A."/>
            <person name="Billker O."/>
            <person name="Khan S.M."/>
            <person name="Stunnenberg H.G."/>
            <person name="Langhorne J."/>
            <person name="Holder A.A."/>
            <person name="Waters A.P."/>
            <person name="Newbold C.I."/>
            <person name="Pain A."/>
            <person name="Berriman M."/>
            <person name="Janse C.J."/>
        </authorList>
    </citation>
    <scope>NUCLEOTIDE SEQUENCE [LARGE SCALE GENOMIC DNA]</scope>
    <source>
        <strain evidence="2 3">17X</strain>
        <strain evidence="1 4">YM</strain>
    </source>
</reference>
<dbReference type="EMBL" id="LK934637">
    <property type="protein sequence ID" value="CDU17880.1"/>
    <property type="molecule type" value="Genomic_DNA"/>
</dbReference>
<dbReference type="RefSeq" id="XP_022812149.1">
    <property type="nucleotide sequence ID" value="XM_022955937.1"/>
</dbReference>
<reference evidence="2" key="2">
    <citation type="submission" date="2014-05" db="EMBL/GenBank/DDBJ databases">
        <authorList>
            <person name="Aslett M.A."/>
            <person name="De Silva N."/>
        </authorList>
    </citation>
    <scope>NUCLEOTIDE SEQUENCE</scope>
    <source>
        <strain evidence="2">17X</strain>
    </source>
</reference>
<gene>
    <name evidence="2" type="ORF">PY17X_0910500</name>
    <name evidence="1" type="ORF">PYYM_0910000</name>
</gene>
<evidence type="ECO:0000313" key="4">
    <source>
        <dbReference type="Proteomes" id="UP000072904"/>
    </source>
</evidence>
<dbReference type="GO" id="GO:0072546">
    <property type="term" value="C:EMC complex"/>
    <property type="evidence" value="ECO:0007669"/>
    <property type="project" value="InterPro"/>
</dbReference>
<reference evidence="1" key="3">
    <citation type="submission" date="2014-05" db="EMBL/GenBank/DDBJ databases">
        <authorList>
            <person name="Aslett A.Martin."/>
            <person name="De Silva Nishadi"/>
        </authorList>
    </citation>
    <scope>NUCLEOTIDE SEQUENCE</scope>
    <source>
        <strain evidence="1">YM</strain>
    </source>
</reference>
<organism evidence="2 3">
    <name type="scientific">Plasmodium yoelii</name>
    <dbReference type="NCBI Taxonomy" id="5861"/>
    <lineage>
        <taxon>Eukaryota</taxon>
        <taxon>Sar</taxon>
        <taxon>Alveolata</taxon>
        <taxon>Apicomplexa</taxon>
        <taxon>Aconoidasida</taxon>
        <taxon>Haemosporida</taxon>
        <taxon>Plasmodiidae</taxon>
        <taxon>Plasmodium</taxon>
        <taxon>Plasmodium (Vinckeia)</taxon>
    </lineage>
</organism>
<proteinExistence type="predicted"/>
<reference evidence="2" key="4">
    <citation type="submission" date="2019-05" db="EMBL/GenBank/DDBJ databases">
        <authorList>
            <consortium name="Pathogen Informatics"/>
        </authorList>
    </citation>
    <scope>NUCLEOTIDE SEQUENCE</scope>
    <source>
        <strain evidence="2">17X</strain>
    </source>
</reference>
<dbReference type="AlphaFoldDB" id="A0A078K499"/>
<dbReference type="KEGG" id="pyo:PY17X_0910500"/>
<sequence>MTGTEITIDNIAYAKIFMHALKNSYNDVCGILIGKYYNSENETKKCIISNTIPLFHTHILFAFLSLAFTMIEKNCKESGERIIGYYHISADDSKNDNISNIKICDVISDTLIKNYNDALICLVKISKLKDDEDNCIKTFMQDGNGKLKNAKITISNKNKEFLRKSISNHEYLNIHDFDDHLNCINCDFMNPNLFKDIS</sequence>
<dbReference type="Proteomes" id="UP000072874">
    <property type="component" value="Chromosome 9"/>
</dbReference>
<dbReference type="PANTHER" id="PTHR12941:SF10">
    <property type="entry name" value="ER MEMBRANE PROTEIN COMPLEX SUBUNIT 8_9 HOMOLOG"/>
    <property type="match status" value="1"/>
</dbReference>
<dbReference type="OMA" id="PHCAING"/>
<dbReference type="VEuPathDB" id="PlasmoDB:PY17X_0910500"/>
<evidence type="ECO:0000313" key="3">
    <source>
        <dbReference type="Proteomes" id="UP000072874"/>
    </source>
</evidence>
<dbReference type="InterPro" id="IPR005366">
    <property type="entry name" value="EMC8/9"/>
</dbReference>
<evidence type="ECO:0000313" key="2">
    <source>
        <dbReference type="EMBL" id="VTZ78297.1"/>
    </source>
</evidence>
<accession>A0A078K499</accession>
<name>A0A078K499_PLAYE</name>
<dbReference type="Proteomes" id="UP000072904">
    <property type="component" value="Chromosome 9"/>
</dbReference>
<dbReference type="Pfam" id="PF03665">
    <property type="entry name" value="UPF0172"/>
    <property type="match status" value="1"/>
</dbReference>
<dbReference type="EMBL" id="LM993663">
    <property type="protein sequence ID" value="VTZ78297.1"/>
    <property type="molecule type" value="Genomic_DNA"/>
</dbReference>
<dbReference type="Gene3D" id="3.40.140.10">
    <property type="entry name" value="Cytidine Deaminase, domain 2"/>
    <property type="match status" value="1"/>
</dbReference>
<dbReference type="PANTHER" id="PTHR12941">
    <property type="entry name" value="ER MEMBRANE PROTEIN COMPLEX"/>
    <property type="match status" value="1"/>
</dbReference>
<evidence type="ECO:0000313" key="1">
    <source>
        <dbReference type="EMBL" id="CDU17880.1"/>
    </source>
</evidence>
<dbReference type="GeneID" id="34859832"/>
<dbReference type="CDD" id="cd08060">
    <property type="entry name" value="MPN_UPF0172"/>
    <property type="match status" value="1"/>
</dbReference>
<dbReference type="VEuPathDB" id="PlasmoDB:PYYM_0910000"/>
<dbReference type="OrthoDB" id="194468at2759"/>
<protein>
    <submittedName>
        <fullName evidence="2">ER membrane protein complex subunit 8, putative</fullName>
    </submittedName>
</protein>